<evidence type="ECO:0000256" key="1">
    <source>
        <dbReference type="SAM" id="Phobius"/>
    </source>
</evidence>
<evidence type="ECO:0000259" key="2">
    <source>
        <dbReference type="Pfam" id="PF14285"/>
    </source>
</evidence>
<dbReference type="EMBL" id="FJ625861">
    <property type="protein sequence ID" value="ACN23799.1"/>
    <property type="molecule type" value="Genomic_DNA"/>
</dbReference>
<proteinExistence type="predicted"/>
<name>C0KTB3_9CLOT</name>
<sequence length="236" mass="26780">MTNDTERSALRELFLDAAAVEFAAELSNTKPVAVSLRFQRQMHALLTNPQRWATRRVRPLWKKCVQTAAALLLVCSLSLGALMAVSPAVRAAVINWVTEWYETHILYRYSGEQISGELPKYEITDLPEGYVETERIEMPEYFCVTYKNEEGQWLRFAYSYMQQGSALDILTEGVEVRDITVNGFDSQIFLSLDPKNDNTLTWIDPSANLQFTVDAFLDESAILHIAESVALKESTK</sequence>
<evidence type="ECO:0000313" key="3">
    <source>
        <dbReference type="EMBL" id="ACN23799.1"/>
    </source>
</evidence>
<dbReference type="InterPro" id="IPR025377">
    <property type="entry name" value="DUF4367"/>
</dbReference>
<protein>
    <submittedName>
        <fullName evidence="3">Outer membrane lipoprotein-sorting protein</fullName>
    </submittedName>
</protein>
<keyword evidence="1" id="KW-1133">Transmembrane helix</keyword>
<reference evidence="3" key="1">
    <citation type="journal article" date="2010" name="PLoS ONE">
        <title>Phylogenetic Evidence for Lateral Gene Transfer in the Intestine of Marine Iguanas.</title>
        <authorList>
            <person name="Nelson D.M."/>
            <person name="Cann I.K.O."/>
            <person name="Altermann E."/>
            <person name="Mackie R.I."/>
        </authorList>
    </citation>
    <scope>NUCLEOTIDE SEQUENCE</scope>
</reference>
<keyword evidence="3" id="KW-0449">Lipoprotein</keyword>
<accession>C0KTB3</accession>
<keyword evidence="1" id="KW-0472">Membrane</keyword>
<dbReference type="Pfam" id="PF14285">
    <property type="entry name" value="DUF4367"/>
    <property type="match status" value="1"/>
</dbReference>
<feature type="transmembrane region" description="Helical" evidence="1">
    <location>
        <begin position="64"/>
        <end position="85"/>
    </location>
</feature>
<organism evidence="3">
    <name type="scientific">Clostridium sp. enrichment culture clone 7-14</name>
    <dbReference type="NCBI Taxonomy" id="598552"/>
    <lineage>
        <taxon>Bacteria</taxon>
        <taxon>Bacillati</taxon>
        <taxon>Bacillota</taxon>
        <taxon>Clostridia</taxon>
        <taxon>Eubacteriales</taxon>
        <taxon>Clostridiaceae</taxon>
        <taxon>Clostridium</taxon>
        <taxon>environmental samples</taxon>
    </lineage>
</organism>
<keyword evidence="1" id="KW-0812">Transmembrane</keyword>
<feature type="domain" description="DUF4367" evidence="2">
    <location>
        <begin position="120"/>
        <end position="229"/>
    </location>
</feature>
<dbReference type="AlphaFoldDB" id="C0KTB3"/>